<reference evidence="2 3" key="1">
    <citation type="submission" date="2014-06" db="EMBL/GenBank/DDBJ databases">
        <authorList>
            <consortium name="DOE Joint Genome Institute"/>
            <person name="Kuo A."/>
            <person name="Kohler A."/>
            <person name="Nagy L.G."/>
            <person name="Floudas D."/>
            <person name="Copeland A."/>
            <person name="Barry K.W."/>
            <person name="Cichocki N."/>
            <person name="Veneault-Fourrey C."/>
            <person name="LaButti K."/>
            <person name="Lindquist E.A."/>
            <person name="Lipzen A."/>
            <person name="Lundell T."/>
            <person name="Morin E."/>
            <person name="Murat C."/>
            <person name="Sun H."/>
            <person name="Tunlid A."/>
            <person name="Henrissat B."/>
            <person name="Grigoriev I.V."/>
            <person name="Hibbett D.S."/>
            <person name="Martin F."/>
            <person name="Nordberg H.P."/>
            <person name="Cantor M.N."/>
            <person name="Hua S.X."/>
        </authorList>
    </citation>
    <scope>NUCLEOTIDE SEQUENCE [LARGE SCALE GENOMIC DNA]</scope>
    <source>
        <strain evidence="2 3">ATCC 200175</strain>
    </source>
</reference>
<proteinExistence type="predicted"/>
<gene>
    <name evidence="2" type="ORF">PAXINDRAFT_155325</name>
</gene>
<evidence type="ECO:0000313" key="2">
    <source>
        <dbReference type="EMBL" id="KIJ15719.1"/>
    </source>
</evidence>
<dbReference type="OrthoDB" id="2655622at2759"/>
<name>A0A0C9T005_PAXIN</name>
<feature type="region of interest" description="Disordered" evidence="1">
    <location>
        <begin position="61"/>
        <end position="81"/>
    </location>
</feature>
<reference evidence="3" key="2">
    <citation type="submission" date="2015-01" db="EMBL/GenBank/DDBJ databases">
        <title>Evolutionary Origins and Diversification of the Mycorrhizal Mutualists.</title>
        <authorList>
            <consortium name="DOE Joint Genome Institute"/>
            <consortium name="Mycorrhizal Genomics Consortium"/>
            <person name="Kohler A."/>
            <person name="Kuo A."/>
            <person name="Nagy L.G."/>
            <person name="Floudas D."/>
            <person name="Copeland A."/>
            <person name="Barry K.W."/>
            <person name="Cichocki N."/>
            <person name="Veneault-Fourrey C."/>
            <person name="LaButti K."/>
            <person name="Lindquist E.A."/>
            <person name="Lipzen A."/>
            <person name="Lundell T."/>
            <person name="Morin E."/>
            <person name="Murat C."/>
            <person name="Riley R."/>
            <person name="Ohm R."/>
            <person name="Sun H."/>
            <person name="Tunlid A."/>
            <person name="Henrissat B."/>
            <person name="Grigoriev I.V."/>
            <person name="Hibbett D.S."/>
            <person name="Martin F."/>
        </authorList>
    </citation>
    <scope>NUCLEOTIDE SEQUENCE [LARGE SCALE GENOMIC DNA]</scope>
    <source>
        <strain evidence="3">ATCC 200175</strain>
    </source>
</reference>
<dbReference type="HOGENOM" id="CLU_092273_0_0_1"/>
<sequence>MIPQASHQLKKKRPSQTRSLKPNASKPQVDTEKAFEKKRTTGLMGWEESVNYLPTQAMARTKQTAQLTTGGSHPSQQLKTKNKYTMKTPKQAAGGCALHANLIVEDVDVGMDISNDAEAGSHPFSPLTLLPPSSPVQSLPVWVLRSMQDEEMWDEEMHNEAFTRLNETQDPVLPTYPVLSSHFTMSSLSQVNGMESQGTPLEAVATFLRPYFHGTDLQYIKQEFDFGTQTKYWTHQIRAIPTGQVLFFISTHSEQQRGNLFAGQEGSAKNLKPVAVEVNKFFRMLLAGNFASLLNGATLVLLTCGWLVQHAESFCQL</sequence>
<feature type="compositionally biased region" description="Polar residues" evidence="1">
    <location>
        <begin position="16"/>
        <end position="28"/>
    </location>
</feature>
<organism evidence="2 3">
    <name type="scientific">Paxillus involutus ATCC 200175</name>
    <dbReference type="NCBI Taxonomy" id="664439"/>
    <lineage>
        <taxon>Eukaryota</taxon>
        <taxon>Fungi</taxon>
        <taxon>Dikarya</taxon>
        <taxon>Basidiomycota</taxon>
        <taxon>Agaricomycotina</taxon>
        <taxon>Agaricomycetes</taxon>
        <taxon>Agaricomycetidae</taxon>
        <taxon>Boletales</taxon>
        <taxon>Paxilineae</taxon>
        <taxon>Paxillaceae</taxon>
        <taxon>Paxillus</taxon>
    </lineage>
</organism>
<accession>A0A0C9T005</accession>
<evidence type="ECO:0000256" key="1">
    <source>
        <dbReference type="SAM" id="MobiDB-lite"/>
    </source>
</evidence>
<dbReference type="AlphaFoldDB" id="A0A0C9T005"/>
<keyword evidence="3" id="KW-1185">Reference proteome</keyword>
<dbReference type="EMBL" id="KN819335">
    <property type="protein sequence ID" value="KIJ15719.1"/>
    <property type="molecule type" value="Genomic_DNA"/>
</dbReference>
<evidence type="ECO:0000313" key="3">
    <source>
        <dbReference type="Proteomes" id="UP000053647"/>
    </source>
</evidence>
<protein>
    <submittedName>
        <fullName evidence="2">Uncharacterized protein</fullName>
    </submittedName>
</protein>
<feature type="region of interest" description="Disordered" evidence="1">
    <location>
        <begin position="1"/>
        <end position="37"/>
    </location>
</feature>
<dbReference type="Proteomes" id="UP000053647">
    <property type="component" value="Unassembled WGS sequence"/>
</dbReference>